<dbReference type="EMBL" id="CM044705">
    <property type="protein sequence ID" value="KAI5662315.1"/>
    <property type="molecule type" value="Genomic_DNA"/>
</dbReference>
<keyword evidence="2" id="KW-1185">Reference proteome</keyword>
<evidence type="ECO:0000313" key="2">
    <source>
        <dbReference type="Proteomes" id="UP001060085"/>
    </source>
</evidence>
<proteinExistence type="predicted"/>
<evidence type="ECO:0000313" key="1">
    <source>
        <dbReference type="EMBL" id="KAI5662315.1"/>
    </source>
</evidence>
<gene>
    <name evidence="1" type="ORF">M9H77_21638</name>
</gene>
<organism evidence="1 2">
    <name type="scientific">Catharanthus roseus</name>
    <name type="common">Madagascar periwinkle</name>
    <name type="synonym">Vinca rosea</name>
    <dbReference type="NCBI Taxonomy" id="4058"/>
    <lineage>
        <taxon>Eukaryota</taxon>
        <taxon>Viridiplantae</taxon>
        <taxon>Streptophyta</taxon>
        <taxon>Embryophyta</taxon>
        <taxon>Tracheophyta</taxon>
        <taxon>Spermatophyta</taxon>
        <taxon>Magnoliopsida</taxon>
        <taxon>eudicotyledons</taxon>
        <taxon>Gunneridae</taxon>
        <taxon>Pentapetalae</taxon>
        <taxon>asterids</taxon>
        <taxon>lamiids</taxon>
        <taxon>Gentianales</taxon>
        <taxon>Apocynaceae</taxon>
        <taxon>Rauvolfioideae</taxon>
        <taxon>Vinceae</taxon>
        <taxon>Catharanthinae</taxon>
        <taxon>Catharanthus</taxon>
    </lineage>
</organism>
<dbReference type="Proteomes" id="UP001060085">
    <property type="component" value="Linkage Group LG05"/>
</dbReference>
<reference evidence="2" key="1">
    <citation type="journal article" date="2023" name="Nat. Plants">
        <title>Single-cell RNA sequencing provides a high-resolution roadmap for understanding the multicellular compartmentation of specialized metabolism.</title>
        <authorList>
            <person name="Sun S."/>
            <person name="Shen X."/>
            <person name="Li Y."/>
            <person name="Li Y."/>
            <person name="Wang S."/>
            <person name="Li R."/>
            <person name="Zhang H."/>
            <person name="Shen G."/>
            <person name="Guo B."/>
            <person name="Wei J."/>
            <person name="Xu J."/>
            <person name="St-Pierre B."/>
            <person name="Chen S."/>
            <person name="Sun C."/>
        </authorList>
    </citation>
    <scope>NUCLEOTIDE SEQUENCE [LARGE SCALE GENOMIC DNA]</scope>
</reference>
<protein>
    <submittedName>
        <fullName evidence="1">Uncharacterized protein</fullName>
    </submittedName>
</protein>
<comment type="caution">
    <text evidence="1">The sequence shown here is derived from an EMBL/GenBank/DDBJ whole genome shotgun (WGS) entry which is preliminary data.</text>
</comment>
<sequence length="233" mass="25109">MKYPKPNKTRTPRLKSPRLIFSIHCPSPFFSPSTTFSSALSSFGLRRLQVTPVHLPPAPVTVSSPAVGGAGSAAAKKKKSSYWKSSLDSARSVIPMTFAFISLALIEIFISCVMEIVDASSQQFLSPPPPPQQPLPSAQLGASSQHPPPPPQIGGAASHQPEEQALALRKRAVRASLGHWSVDALDSHGEAKRLKVKANELCSLETGLRVFVEFDDLNVAIDEVQGFLVWFCG</sequence>
<accession>A0ACC0APY8</accession>
<name>A0ACC0APY8_CATRO</name>